<evidence type="ECO:0000313" key="2">
    <source>
        <dbReference type="Proteomes" id="UP001428817"/>
    </source>
</evidence>
<evidence type="ECO:0000313" key="1">
    <source>
        <dbReference type="EMBL" id="GAA5150761.1"/>
    </source>
</evidence>
<organism evidence="1 2">
    <name type="scientific">Pseudonocardia eucalypti</name>
    <dbReference type="NCBI Taxonomy" id="648755"/>
    <lineage>
        <taxon>Bacteria</taxon>
        <taxon>Bacillati</taxon>
        <taxon>Actinomycetota</taxon>
        <taxon>Actinomycetes</taxon>
        <taxon>Pseudonocardiales</taxon>
        <taxon>Pseudonocardiaceae</taxon>
        <taxon>Pseudonocardia</taxon>
    </lineage>
</organism>
<accession>A0ABP9PQZ4</accession>
<gene>
    <name evidence="1" type="ORF">GCM10023321_16650</name>
</gene>
<sequence>MPSTLSYRDRKVLRAVAEGRCRLSCDCGTTLVIDGVCYSDQFAGRRLTQAGLIDASARADVPARLTPTGSALLLAA</sequence>
<keyword evidence="2" id="KW-1185">Reference proteome</keyword>
<name>A0ABP9PQZ4_9PSEU</name>
<proteinExistence type="predicted"/>
<reference evidence="2" key="1">
    <citation type="journal article" date="2019" name="Int. J. Syst. Evol. Microbiol.">
        <title>The Global Catalogue of Microorganisms (GCM) 10K type strain sequencing project: providing services to taxonomists for standard genome sequencing and annotation.</title>
        <authorList>
            <consortium name="The Broad Institute Genomics Platform"/>
            <consortium name="The Broad Institute Genome Sequencing Center for Infectious Disease"/>
            <person name="Wu L."/>
            <person name="Ma J."/>
        </authorList>
    </citation>
    <scope>NUCLEOTIDE SEQUENCE [LARGE SCALE GENOMIC DNA]</scope>
    <source>
        <strain evidence="2">JCM 18303</strain>
    </source>
</reference>
<dbReference type="Proteomes" id="UP001428817">
    <property type="component" value="Unassembled WGS sequence"/>
</dbReference>
<dbReference type="EMBL" id="BAABJP010000007">
    <property type="protein sequence ID" value="GAA5150761.1"/>
    <property type="molecule type" value="Genomic_DNA"/>
</dbReference>
<comment type="caution">
    <text evidence="1">The sequence shown here is derived from an EMBL/GenBank/DDBJ whole genome shotgun (WGS) entry which is preliminary data.</text>
</comment>
<protein>
    <submittedName>
        <fullName evidence="1">Uncharacterized protein</fullName>
    </submittedName>
</protein>
<dbReference type="RefSeq" id="WP_185064327.1">
    <property type="nucleotide sequence ID" value="NZ_BAABJP010000007.1"/>
</dbReference>